<protein>
    <recommendedName>
        <fullName evidence="3">histidine kinase</fullName>
        <ecNumber evidence="3">2.7.13.3</ecNumber>
    </recommendedName>
</protein>
<dbReference type="InterPro" id="IPR036097">
    <property type="entry name" value="HisK_dim/P_sf"/>
</dbReference>
<comment type="subcellular location">
    <subcellularLocation>
        <location evidence="2">Cell membrane</location>
        <topology evidence="2">Multi-pass membrane protein</topology>
    </subcellularLocation>
</comment>
<dbReference type="Pfam" id="PF02518">
    <property type="entry name" value="HATPase_c"/>
    <property type="match status" value="1"/>
</dbReference>
<dbReference type="RefSeq" id="WP_272459933.1">
    <property type="nucleotide sequence ID" value="NZ_JAGTJJ010000084.1"/>
</dbReference>
<feature type="transmembrane region" description="Helical" evidence="14">
    <location>
        <begin position="130"/>
        <end position="156"/>
    </location>
</feature>
<comment type="caution">
    <text evidence="18">The sequence shown here is derived from an EMBL/GenBank/DDBJ whole genome shotgun (WGS) entry which is preliminary data.</text>
</comment>
<keyword evidence="12" id="KW-0902">Two-component regulatory system</keyword>
<dbReference type="PROSITE" id="PS50112">
    <property type="entry name" value="PAS"/>
    <property type="match status" value="1"/>
</dbReference>
<evidence type="ECO:0000256" key="2">
    <source>
        <dbReference type="ARBA" id="ARBA00004651"/>
    </source>
</evidence>
<dbReference type="SMART" id="SM00091">
    <property type="entry name" value="PAS"/>
    <property type="match status" value="1"/>
</dbReference>
<dbReference type="FunFam" id="3.30.565.10:FF:000023">
    <property type="entry name" value="PAS domain-containing sensor histidine kinase"/>
    <property type="match status" value="1"/>
</dbReference>
<dbReference type="GO" id="GO:0005886">
    <property type="term" value="C:plasma membrane"/>
    <property type="evidence" value="ECO:0007669"/>
    <property type="project" value="UniProtKB-SubCell"/>
</dbReference>
<keyword evidence="11 14" id="KW-1133">Transmembrane helix</keyword>
<evidence type="ECO:0000256" key="10">
    <source>
        <dbReference type="ARBA" id="ARBA00022840"/>
    </source>
</evidence>
<evidence type="ECO:0000256" key="9">
    <source>
        <dbReference type="ARBA" id="ARBA00022777"/>
    </source>
</evidence>
<evidence type="ECO:0000256" key="1">
    <source>
        <dbReference type="ARBA" id="ARBA00000085"/>
    </source>
</evidence>
<dbReference type="GO" id="GO:0000155">
    <property type="term" value="F:phosphorelay sensor kinase activity"/>
    <property type="evidence" value="ECO:0007669"/>
    <property type="project" value="InterPro"/>
</dbReference>
<feature type="domain" description="PAS" evidence="16">
    <location>
        <begin position="332"/>
        <end position="407"/>
    </location>
</feature>
<keyword evidence="4" id="KW-1003">Cell membrane</keyword>
<evidence type="ECO:0000256" key="3">
    <source>
        <dbReference type="ARBA" id="ARBA00012438"/>
    </source>
</evidence>
<dbReference type="EC" id="2.7.13.3" evidence="3"/>
<dbReference type="InterPro" id="IPR004358">
    <property type="entry name" value="Sig_transdc_His_kin-like_C"/>
</dbReference>
<feature type="transmembrane region" description="Helical" evidence="14">
    <location>
        <begin position="280"/>
        <end position="301"/>
    </location>
</feature>
<dbReference type="GO" id="GO:0005524">
    <property type="term" value="F:ATP binding"/>
    <property type="evidence" value="ECO:0007669"/>
    <property type="project" value="UniProtKB-KW"/>
</dbReference>
<feature type="transmembrane region" description="Helical" evidence="14">
    <location>
        <begin position="199"/>
        <end position="216"/>
    </location>
</feature>
<dbReference type="InterPro" id="IPR000014">
    <property type="entry name" value="PAS"/>
</dbReference>
<keyword evidence="5" id="KW-0597">Phosphoprotein</keyword>
<dbReference type="SMART" id="SM00388">
    <property type="entry name" value="HisKA"/>
    <property type="match status" value="1"/>
</dbReference>
<evidence type="ECO:0000259" key="16">
    <source>
        <dbReference type="PROSITE" id="PS50112"/>
    </source>
</evidence>
<evidence type="ECO:0000256" key="4">
    <source>
        <dbReference type="ARBA" id="ARBA00022475"/>
    </source>
</evidence>
<dbReference type="CDD" id="cd00075">
    <property type="entry name" value="HATPase"/>
    <property type="match status" value="1"/>
</dbReference>
<accession>A0A9X4B048</accession>
<dbReference type="Proteomes" id="UP001151081">
    <property type="component" value="Unassembled WGS sequence"/>
</dbReference>
<evidence type="ECO:0000256" key="5">
    <source>
        <dbReference type="ARBA" id="ARBA00022553"/>
    </source>
</evidence>
<evidence type="ECO:0000256" key="14">
    <source>
        <dbReference type="SAM" id="Phobius"/>
    </source>
</evidence>
<feature type="transmembrane region" description="Helical" evidence="14">
    <location>
        <begin position="236"/>
        <end position="259"/>
    </location>
</feature>
<dbReference type="Gene3D" id="3.30.450.20">
    <property type="entry name" value="PAS domain"/>
    <property type="match status" value="1"/>
</dbReference>
<evidence type="ECO:0000256" key="7">
    <source>
        <dbReference type="ARBA" id="ARBA00022692"/>
    </source>
</evidence>
<dbReference type="InterPro" id="IPR035965">
    <property type="entry name" value="PAS-like_dom_sf"/>
</dbReference>
<dbReference type="NCBIfam" id="TIGR00229">
    <property type="entry name" value="sensory_box"/>
    <property type="match status" value="1"/>
</dbReference>
<evidence type="ECO:0000256" key="6">
    <source>
        <dbReference type="ARBA" id="ARBA00022679"/>
    </source>
</evidence>
<evidence type="ECO:0000256" key="12">
    <source>
        <dbReference type="ARBA" id="ARBA00023012"/>
    </source>
</evidence>
<dbReference type="InterPro" id="IPR005467">
    <property type="entry name" value="His_kinase_dom"/>
</dbReference>
<feature type="transmembrane region" description="Helical" evidence="14">
    <location>
        <begin position="168"/>
        <end position="187"/>
    </location>
</feature>
<name>A0A9X4B048_9BACT</name>
<dbReference type="SUPFAM" id="SSF55874">
    <property type="entry name" value="ATPase domain of HSP90 chaperone/DNA topoisomerase II/histidine kinase"/>
    <property type="match status" value="1"/>
</dbReference>
<evidence type="ECO:0000313" key="18">
    <source>
        <dbReference type="EMBL" id="MDC3988807.1"/>
    </source>
</evidence>
<sequence>MQEPRAGSRSRPIAVLLLAVIYAASASVGQHVAIPPGNVTAFFPASGIALAGLLLGGQKLWPGVWLGSFLVNTWAIFDTTSFARTATTTLVGATIGMGATIEALAAARVFPPWDRDGGPPLARVLDVARFTALSGLGCSITSATLGTTSLFAGSLITTTDYAETWLTWWLGDAVGILVITPLVLTCVRPRWWAFQGRGVEIALHQVALFAFQMFLVTGTLADRGAHCPLGHFITPFLVWAGVRLGPLGAALAVFNVSVFATLGTEHGTTPFVQGTRNESLLFVQAFVGDMALTTLVLAAVITERRRAEWALSRSRDELDRHVEERTAALTESEERYRILVEVSPDAILLERFDADGVLRIAYANAAAARLFGVTSAAELISRPLFDFVLAEREAIARRGVMDALEHGNLGPVDGWVARADGTAVEVEVMLARVPRGGKRALLAIYRDITRRKQIEQERAALYREAEASIRARDEFLSIASHELKTPLTALSLKLQALARSLPADPDIAAKIAPALDVALRQTTRLSTLVDELLDVSRITQGRMELCLDEDIDLAAVVEDVVQRMQDTAVRAGCELRLDSDAAVVGCWDRSRVEQVLINLLSNAIKYGAKAPIDVRVRDEGASASFSVTDRGIGIPAEDQARIFDRFERAVSVRHFGGFGLGLWIARRIVEALGGTILVESTPGEGATFTVTLPRAPTPAGP</sequence>
<proteinExistence type="predicted"/>
<evidence type="ECO:0000256" key="11">
    <source>
        <dbReference type="ARBA" id="ARBA00022989"/>
    </source>
</evidence>
<dbReference type="InterPro" id="IPR007895">
    <property type="entry name" value="MASE1"/>
</dbReference>
<keyword evidence="7 14" id="KW-0812">Transmembrane</keyword>
<dbReference type="CDD" id="cd00082">
    <property type="entry name" value="HisKA"/>
    <property type="match status" value="1"/>
</dbReference>
<keyword evidence="8" id="KW-0547">Nucleotide-binding</keyword>
<dbReference type="PRINTS" id="PR00344">
    <property type="entry name" value="BCTRLSENSOR"/>
</dbReference>
<dbReference type="SUPFAM" id="SSF55785">
    <property type="entry name" value="PYP-like sensor domain (PAS domain)"/>
    <property type="match status" value="1"/>
</dbReference>
<comment type="catalytic activity">
    <reaction evidence="1">
        <text>ATP + protein L-histidine = ADP + protein N-phospho-L-histidine.</text>
        <dbReference type="EC" id="2.7.13.3"/>
    </reaction>
</comment>
<gene>
    <name evidence="18" type="ORF">KEG57_50545</name>
</gene>
<dbReference type="Gene3D" id="3.30.565.10">
    <property type="entry name" value="Histidine kinase-like ATPase, C-terminal domain"/>
    <property type="match status" value="1"/>
</dbReference>
<evidence type="ECO:0000256" key="13">
    <source>
        <dbReference type="ARBA" id="ARBA00023136"/>
    </source>
</evidence>
<dbReference type="PANTHER" id="PTHR43711">
    <property type="entry name" value="TWO-COMPONENT HISTIDINE KINASE"/>
    <property type="match status" value="1"/>
</dbReference>
<dbReference type="Pfam" id="PF05231">
    <property type="entry name" value="MASE1"/>
    <property type="match status" value="1"/>
</dbReference>
<organism evidence="18 19">
    <name type="scientific">Polyangium jinanense</name>
    <dbReference type="NCBI Taxonomy" id="2829994"/>
    <lineage>
        <taxon>Bacteria</taxon>
        <taxon>Pseudomonadati</taxon>
        <taxon>Myxococcota</taxon>
        <taxon>Polyangia</taxon>
        <taxon>Polyangiales</taxon>
        <taxon>Polyangiaceae</taxon>
        <taxon>Polyangium</taxon>
    </lineage>
</organism>
<keyword evidence="13 14" id="KW-0472">Membrane</keyword>
<dbReference type="PROSITE" id="PS50113">
    <property type="entry name" value="PAC"/>
    <property type="match status" value="1"/>
</dbReference>
<keyword evidence="9" id="KW-0418">Kinase</keyword>
<evidence type="ECO:0000259" key="17">
    <source>
        <dbReference type="PROSITE" id="PS50113"/>
    </source>
</evidence>
<dbReference type="EMBL" id="JAGTJJ010000084">
    <property type="protein sequence ID" value="MDC3988807.1"/>
    <property type="molecule type" value="Genomic_DNA"/>
</dbReference>
<dbReference type="InterPro" id="IPR003661">
    <property type="entry name" value="HisK_dim/P_dom"/>
</dbReference>
<dbReference type="InterPro" id="IPR000700">
    <property type="entry name" value="PAS-assoc_C"/>
</dbReference>
<keyword evidence="6" id="KW-0808">Transferase</keyword>
<dbReference type="Gene3D" id="1.10.287.130">
    <property type="match status" value="1"/>
</dbReference>
<feature type="domain" description="Histidine kinase" evidence="15">
    <location>
        <begin position="478"/>
        <end position="696"/>
    </location>
</feature>
<evidence type="ECO:0000256" key="8">
    <source>
        <dbReference type="ARBA" id="ARBA00022741"/>
    </source>
</evidence>
<dbReference type="Pfam" id="PF00512">
    <property type="entry name" value="HisKA"/>
    <property type="match status" value="1"/>
</dbReference>
<evidence type="ECO:0000313" key="19">
    <source>
        <dbReference type="Proteomes" id="UP001151081"/>
    </source>
</evidence>
<keyword evidence="10" id="KW-0067">ATP-binding</keyword>
<dbReference type="PANTHER" id="PTHR43711:SF1">
    <property type="entry name" value="HISTIDINE KINASE 1"/>
    <property type="match status" value="1"/>
</dbReference>
<dbReference type="Pfam" id="PF13188">
    <property type="entry name" value="PAS_8"/>
    <property type="match status" value="1"/>
</dbReference>
<dbReference type="SUPFAM" id="SSF47384">
    <property type="entry name" value="Homodimeric domain of signal transducing histidine kinase"/>
    <property type="match status" value="1"/>
</dbReference>
<dbReference type="AlphaFoldDB" id="A0A9X4B048"/>
<keyword evidence="19" id="KW-1185">Reference proteome</keyword>
<evidence type="ECO:0000259" key="15">
    <source>
        <dbReference type="PROSITE" id="PS50109"/>
    </source>
</evidence>
<feature type="domain" description="PAC" evidence="17">
    <location>
        <begin position="410"/>
        <end position="460"/>
    </location>
</feature>
<dbReference type="InterPro" id="IPR003594">
    <property type="entry name" value="HATPase_dom"/>
</dbReference>
<dbReference type="PROSITE" id="PS50109">
    <property type="entry name" value="HIS_KIN"/>
    <property type="match status" value="1"/>
</dbReference>
<dbReference type="InterPro" id="IPR050736">
    <property type="entry name" value="Sensor_HK_Regulatory"/>
</dbReference>
<dbReference type="InterPro" id="IPR036890">
    <property type="entry name" value="HATPase_C_sf"/>
</dbReference>
<dbReference type="SMART" id="SM00387">
    <property type="entry name" value="HATPase_c"/>
    <property type="match status" value="1"/>
</dbReference>
<reference evidence="18 19" key="1">
    <citation type="submission" date="2021-04" db="EMBL/GenBank/DDBJ databases">
        <title>Genome analysis of Polyangium sp.</title>
        <authorList>
            <person name="Li Y."/>
            <person name="Wang J."/>
        </authorList>
    </citation>
    <scope>NUCLEOTIDE SEQUENCE [LARGE SCALE GENOMIC DNA]</scope>
    <source>
        <strain evidence="18 19">SDU14</strain>
    </source>
</reference>